<dbReference type="InterPro" id="IPR045069">
    <property type="entry name" value="MATE_euk"/>
</dbReference>
<feature type="transmembrane region" description="Helical" evidence="6">
    <location>
        <begin position="408"/>
        <end position="427"/>
    </location>
</feature>
<feature type="transmembrane region" description="Helical" evidence="6">
    <location>
        <begin position="207"/>
        <end position="226"/>
    </location>
</feature>
<evidence type="ECO:0000256" key="4">
    <source>
        <dbReference type="ARBA" id="ARBA00022989"/>
    </source>
</evidence>
<evidence type="ECO:0000313" key="8">
    <source>
        <dbReference type="Proteomes" id="UP000000768"/>
    </source>
</evidence>
<dbReference type="EMBL" id="CM000768">
    <property type="protein sequence ID" value="KXG21780.1"/>
    <property type="molecule type" value="Genomic_DNA"/>
</dbReference>
<evidence type="ECO:0000256" key="3">
    <source>
        <dbReference type="ARBA" id="ARBA00022692"/>
    </source>
</evidence>
<dbReference type="Gramene" id="KXG21780">
    <property type="protein sequence ID" value="KXG21780"/>
    <property type="gene ID" value="SORBI_3009G106800"/>
</dbReference>
<dbReference type="eggNOG" id="KOG1347">
    <property type="taxonomic scope" value="Eukaryota"/>
</dbReference>
<keyword evidence="4 6" id="KW-1133">Transmembrane helix</keyword>
<accession>A0A1B6P7Q1</accession>
<evidence type="ECO:0000256" key="2">
    <source>
        <dbReference type="ARBA" id="ARBA00010199"/>
    </source>
</evidence>
<dbReference type="CDD" id="cd13132">
    <property type="entry name" value="MATE_eukaryotic"/>
    <property type="match status" value="1"/>
</dbReference>
<dbReference type="GO" id="GO:0015297">
    <property type="term" value="F:antiporter activity"/>
    <property type="evidence" value="ECO:0007669"/>
    <property type="project" value="InterPro"/>
</dbReference>
<dbReference type="GO" id="GO:0016020">
    <property type="term" value="C:membrane"/>
    <property type="evidence" value="ECO:0000318"/>
    <property type="project" value="GO_Central"/>
</dbReference>
<dbReference type="Proteomes" id="UP000000768">
    <property type="component" value="Chromosome 9"/>
</dbReference>
<evidence type="ECO:0000256" key="6">
    <source>
        <dbReference type="RuleBase" id="RU004914"/>
    </source>
</evidence>
<comment type="caution">
    <text evidence="6">Lacks conserved residue(s) required for the propagation of feature annotation.</text>
</comment>
<feature type="transmembrane region" description="Helical" evidence="6">
    <location>
        <begin position="384"/>
        <end position="402"/>
    </location>
</feature>
<protein>
    <recommendedName>
        <fullName evidence="6">Protein DETOXIFICATION</fullName>
    </recommendedName>
    <alternativeName>
        <fullName evidence="6">Multidrug and toxic compound extrusion protein</fullName>
    </alternativeName>
</protein>
<keyword evidence="8" id="KW-1185">Reference proteome</keyword>
<comment type="similarity">
    <text evidence="2 6">Belongs to the multi antimicrobial extrusion (MATE) (TC 2.A.66.1) family.</text>
</comment>
<dbReference type="AlphaFoldDB" id="A0A1B6P7Q1"/>
<evidence type="ECO:0000256" key="5">
    <source>
        <dbReference type="ARBA" id="ARBA00023136"/>
    </source>
</evidence>
<reference evidence="7 8" key="1">
    <citation type="journal article" date="2009" name="Nature">
        <title>The Sorghum bicolor genome and the diversification of grasses.</title>
        <authorList>
            <person name="Paterson A.H."/>
            <person name="Bowers J.E."/>
            <person name="Bruggmann R."/>
            <person name="Dubchak I."/>
            <person name="Grimwood J."/>
            <person name="Gundlach H."/>
            <person name="Haberer G."/>
            <person name="Hellsten U."/>
            <person name="Mitros T."/>
            <person name="Poliakov A."/>
            <person name="Schmutz J."/>
            <person name="Spannagl M."/>
            <person name="Tang H."/>
            <person name="Wang X."/>
            <person name="Wicker T."/>
            <person name="Bharti A.K."/>
            <person name="Chapman J."/>
            <person name="Feltus F.A."/>
            <person name="Gowik U."/>
            <person name="Grigoriev I.V."/>
            <person name="Lyons E."/>
            <person name="Maher C.A."/>
            <person name="Martis M."/>
            <person name="Narechania A."/>
            <person name="Otillar R.P."/>
            <person name="Penning B.W."/>
            <person name="Salamov A.A."/>
            <person name="Wang Y."/>
            <person name="Zhang L."/>
            <person name="Carpita N.C."/>
            <person name="Freeling M."/>
            <person name="Gingle A.R."/>
            <person name="Hash C.T."/>
            <person name="Keller B."/>
            <person name="Klein P."/>
            <person name="Kresovich S."/>
            <person name="McCann M.C."/>
            <person name="Ming R."/>
            <person name="Peterson D.G."/>
            <person name="Mehboob-ur-Rahman"/>
            <person name="Ware D."/>
            <person name="Westhoff P."/>
            <person name="Mayer K.F."/>
            <person name="Messing J."/>
            <person name="Rokhsar D.S."/>
        </authorList>
    </citation>
    <scope>NUCLEOTIDE SEQUENCE [LARGE SCALE GENOMIC DNA]</scope>
    <source>
        <strain evidence="8">cv. BTx623</strain>
    </source>
</reference>
<dbReference type="InterPro" id="IPR002528">
    <property type="entry name" value="MATE_fam"/>
</dbReference>
<dbReference type="NCBIfam" id="TIGR00797">
    <property type="entry name" value="matE"/>
    <property type="match status" value="1"/>
</dbReference>
<keyword evidence="3 6" id="KW-0812">Transmembrane</keyword>
<comment type="subcellular location">
    <subcellularLocation>
        <location evidence="1">Membrane</location>
        <topology evidence="1">Multi-pass membrane protein</topology>
    </subcellularLocation>
</comment>
<feature type="transmembrane region" description="Helical" evidence="6">
    <location>
        <begin position="107"/>
        <end position="126"/>
    </location>
</feature>
<gene>
    <name evidence="7" type="ORF">SORBI_3009G106800</name>
</gene>
<name>A0A1B6P7Q1_SORBI</name>
<feature type="transmembrane region" description="Helical" evidence="6">
    <location>
        <begin position="247"/>
        <end position="265"/>
    </location>
</feature>
<feature type="transmembrane region" description="Helical" evidence="6">
    <location>
        <begin position="173"/>
        <end position="195"/>
    </location>
</feature>
<keyword evidence="5 6" id="KW-0472">Membrane</keyword>
<dbReference type="OMA" id="ANGISEW"/>
<sequence length="450" mass="47982">MDNKAATEEPLLVPRPEHTATSEAKRLLSLAGPLVASCILQNVVQLVSVMFVGHLGELPLAGASLASSLANVTGFSLLAGMASALDTLCGQAFGARQYGLLGVYKQRAMLVLALACLPIAVVWANAGRILVLLGQDRDIAAEAGAYSRWLILGLVPYVPLACHIRFLQTQSVVVPVMVSSGVTALGHAVVCWALVFKAGMGSKGAALSIAISYSFNLAMLALYVRFSSACKRTWTGFSTEAFKDLHRFTELAIPSAMMVCLEWWSFELLVLLSGLLPNPKLETSVLSICLNTGALLFMVPFGLCTAISTRVSNELGAGEPQAAKLATRVVMCIAFNEPEVVTYIARMIPVLAISFFTDGLHSCLSGVVTGCGEQKIGARVNLSAYYLAGIPMAVFLAFVLHLNGMGLWLGIVCGSLTKLVLLLWITLRINWEKEAIKAKETVFSSTLPIA</sequence>
<feature type="transmembrane region" description="Helical" evidence="6">
    <location>
        <begin position="285"/>
        <end position="307"/>
    </location>
</feature>
<organism evidence="7 8">
    <name type="scientific">Sorghum bicolor</name>
    <name type="common">Sorghum</name>
    <name type="synonym">Sorghum vulgare</name>
    <dbReference type="NCBI Taxonomy" id="4558"/>
    <lineage>
        <taxon>Eukaryota</taxon>
        <taxon>Viridiplantae</taxon>
        <taxon>Streptophyta</taxon>
        <taxon>Embryophyta</taxon>
        <taxon>Tracheophyta</taxon>
        <taxon>Spermatophyta</taxon>
        <taxon>Magnoliopsida</taxon>
        <taxon>Liliopsida</taxon>
        <taxon>Poales</taxon>
        <taxon>Poaceae</taxon>
        <taxon>PACMAD clade</taxon>
        <taxon>Panicoideae</taxon>
        <taxon>Andropogonodae</taxon>
        <taxon>Andropogoneae</taxon>
        <taxon>Sorghinae</taxon>
        <taxon>Sorghum</taxon>
    </lineage>
</organism>
<reference evidence="8" key="2">
    <citation type="journal article" date="2018" name="Plant J.">
        <title>The Sorghum bicolor reference genome: improved assembly, gene annotations, a transcriptome atlas, and signatures of genome organization.</title>
        <authorList>
            <person name="McCormick R.F."/>
            <person name="Truong S.K."/>
            <person name="Sreedasyam A."/>
            <person name="Jenkins J."/>
            <person name="Shu S."/>
            <person name="Sims D."/>
            <person name="Kennedy M."/>
            <person name="Amirebrahimi M."/>
            <person name="Weers B.D."/>
            <person name="McKinley B."/>
            <person name="Mattison A."/>
            <person name="Morishige D.T."/>
            <person name="Grimwood J."/>
            <person name="Schmutz J."/>
            <person name="Mullet J.E."/>
        </authorList>
    </citation>
    <scope>NUCLEOTIDE SEQUENCE [LARGE SCALE GENOMIC DNA]</scope>
    <source>
        <strain evidence="8">cv. BTx623</strain>
    </source>
</reference>
<evidence type="ECO:0000313" key="7">
    <source>
        <dbReference type="EMBL" id="KXG21780.1"/>
    </source>
</evidence>
<dbReference type="GO" id="GO:1990961">
    <property type="term" value="P:xenobiotic detoxification by transmembrane export across the plasma membrane"/>
    <property type="evidence" value="ECO:0007669"/>
    <property type="project" value="InterPro"/>
</dbReference>
<evidence type="ECO:0000256" key="1">
    <source>
        <dbReference type="ARBA" id="ARBA00004141"/>
    </source>
</evidence>
<feature type="transmembrane region" description="Helical" evidence="6">
    <location>
        <begin position="146"/>
        <end position="166"/>
    </location>
</feature>
<dbReference type="GO" id="GO:0022857">
    <property type="term" value="F:transmembrane transporter activity"/>
    <property type="evidence" value="ECO:0000318"/>
    <property type="project" value="GO_Central"/>
</dbReference>
<dbReference type="InParanoid" id="A0A1B6P7Q1"/>
<dbReference type="PANTHER" id="PTHR11206">
    <property type="entry name" value="MULTIDRUG RESISTANCE PROTEIN"/>
    <property type="match status" value="1"/>
</dbReference>
<dbReference type="Pfam" id="PF01554">
    <property type="entry name" value="MatE"/>
    <property type="match status" value="3"/>
</dbReference>
<proteinExistence type="inferred from homology"/>
<dbReference type="GO" id="GO:0042910">
    <property type="term" value="F:xenobiotic transmembrane transporter activity"/>
    <property type="evidence" value="ECO:0007669"/>
    <property type="project" value="InterPro"/>
</dbReference>